<sequence>MKFVRSTVGFAIAGMFVMSIWGDWAGAYGNIGGWFAALAIIGPMWFMNHYIGVIDNPGDHAFVDMAWGIAWVGIMRDVFGVGGNGFDFGRLVSSLPTIGLLTVGAALAALAINAFNKIEAK</sequence>
<feature type="transmembrane region" description="Helical" evidence="1">
    <location>
        <begin position="62"/>
        <end position="79"/>
    </location>
</feature>
<keyword evidence="1" id="KW-0472">Membrane</keyword>
<dbReference type="EMBL" id="JAFNJU010000004">
    <property type="protein sequence ID" value="MBO1264815.1"/>
    <property type="molecule type" value="Genomic_DNA"/>
</dbReference>
<feature type="transmembrane region" description="Helical" evidence="1">
    <location>
        <begin position="31"/>
        <end position="50"/>
    </location>
</feature>
<protein>
    <submittedName>
        <fullName evidence="2">Uncharacterized protein</fullName>
    </submittedName>
</protein>
<dbReference type="RefSeq" id="WP_207599331.1">
    <property type="nucleotide sequence ID" value="NZ_JAFNJU010000004.1"/>
</dbReference>
<keyword evidence="1" id="KW-1133">Transmembrane helix</keyword>
<dbReference type="InterPro" id="IPR054200">
    <property type="entry name" value="DUF6905"/>
</dbReference>
<reference evidence="2" key="1">
    <citation type="submission" date="2021-03" db="EMBL/GenBank/DDBJ databases">
        <title>Proteiniclasticum marinus sp. nov., isolated from tidal flat sediment.</title>
        <authorList>
            <person name="Namirimu T."/>
            <person name="Yang J.-A."/>
            <person name="Yang S.-H."/>
            <person name="Kim Y.-J."/>
            <person name="Kwon K.K."/>
        </authorList>
    </citation>
    <scope>NUCLEOTIDE SEQUENCE</scope>
    <source>
        <strain evidence="2">SCR006</strain>
    </source>
</reference>
<evidence type="ECO:0000256" key="1">
    <source>
        <dbReference type="SAM" id="Phobius"/>
    </source>
</evidence>
<dbReference type="AlphaFoldDB" id="A0A939HC03"/>
<feature type="transmembrane region" description="Helical" evidence="1">
    <location>
        <begin position="91"/>
        <end position="115"/>
    </location>
</feature>
<dbReference type="Proteomes" id="UP000664218">
    <property type="component" value="Unassembled WGS sequence"/>
</dbReference>
<evidence type="ECO:0000313" key="2">
    <source>
        <dbReference type="EMBL" id="MBO1264815.1"/>
    </source>
</evidence>
<dbReference type="Pfam" id="PF21846">
    <property type="entry name" value="DUF6905"/>
    <property type="match status" value="1"/>
</dbReference>
<evidence type="ECO:0000313" key="3">
    <source>
        <dbReference type="Proteomes" id="UP000664218"/>
    </source>
</evidence>
<name>A0A939HC03_9CLOT</name>
<comment type="caution">
    <text evidence="2">The sequence shown here is derived from an EMBL/GenBank/DDBJ whole genome shotgun (WGS) entry which is preliminary data.</text>
</comment>
<feature type="transmembrane region" description="Helical" evidence="1">
    <location>
        <begin position="7"/>
        <end position="25"/>
    </location>
</feature>
<keyword evidence="1" id="KW-0812">Transmembrane</keyword>
<proteinExistence type="predicted"/>
<gene>
    <name evidence="2" type="ORF">J3A84_07205</name>
</gene>
<keyword evidence="3" id="KW-1185">Reference proteome</keyword>
<organism evidence="2 3">
    <name type="scientific">Proteiniclasticum aestuarii</name>
    <dbReference type="NCBI Taxonomy" id="2817862"/>
    <lineage>
        <taxon>Bacteria</taxon>
        <taxon>Bacillati</taxon>
        <taxon>Bacillota</taxon>
        <taxon>Clostridia</taxon>
        <taxon>Eubacteriales</taxon>
        <taxon>Clostridiaceae</taxon>
        <taxon>Proteiniclasticum</taxon>
    </lineage>
</organism>
<accession>A0A939HC03</accession>